<evidence type="ECO:0000256" key="2">
    <source>
        <dbReference type="ARBA" id="ARBA00022490"/>
    </source>
</evidence>
<dbReference type="CDD" id="cd17870">
    <property type="entry name" value="GPN1"/>
    <property type="match status" value="1"/>
</dbReference>
<dbReference type="VEuPathDB" id="CryptoDB:Chro.50191"/>
<evidence type="ECO:0000256" key="4">
    <source>
        <dbReference type="ARBA" id="ARBA00022801"/>
    </source>
</evidence>
<dbReference type="InterPro" id="IPR027417">
    <property type="entry name" value="P-loop_NTPase"/>
</dbReference>
<dbReference type="InterPro" id="IPR030230">
    <property type="entry name" value="Gpn1/Npa3/XAB1"/>
</dbReference>
<reference evidence="10" key="1">
    <citation type="submission" date="2015-08" db="EMBL/GenBank/DDBJ databases">
        <authorList>
            <person name="Babu N.S."/>
            <person name="Beckwith C.J."/>
            <person name="Beseler K.G."/>
            <person name="Brison A."/>
            <person name="Carone J.V."/>
            <person name="Caskin T.P."/>
            <person name="Diamond M."/>
            <person name="Durham M.E."/>
            <person name="Foxe J.M."/>
            <person name="Go M."/>
            <person name="Henderson B.A."/>
            <person name="Jones I.B."/>
            <person name="McGettigan J.A."/>
            <person name="Micheletti S.J."/>
            <person name="Nasrallah M.E."/>
            <person name="Ortiz D."/>
            <person name="Piller C.R."/>
            <person name="Privatt S.R."/>
            <person name="Schneider S.L."/>
            <person name="Sharp S."/>
            <person name="Smith T.C."/>
            <person name="Stanton J.D."/>
            <person name="Ullery H.E."/>
            <person name="Wilson R.J."/>
            <person name="Serrano M.G."/>
            <person name="Buck G."/>
            <person name="Lee V."/>
            <person name="Wang Y."/>
            <person name="Carvalho R."/>
            <person name="Voegtly L."/>
            <person name="Shi R."/>
            <person name="Duckworth R."/>
            <person name="Johnson A."/>
            <person name="Loviza R."/>
            <person name="Walstead R."/>
            <person name="Shah Z."/>
            <person name="Kiflezghi M."/>
            <person name="Wade K."/>
            <person name="Ball S.L."/>
            <person name="Bradley K.W."/>
            <person name="Asai D.J."/>
            <person name="Bowman C.A."/>
            <person name="Russell D.A."/>
            <person name="Pope W.H."/>
            <person name="Jacobs-Sera D."/>
            <person name="Hendrix R.W."/>
            <person name="Hatfull G.F."/>
        </authorList>
    </citation>
    <scope>NUCLEOTIDE SEQUENCE [LARGE SCALE GENOMIC DNA]</scope>
</reference>
<dbReference type="VEuPathDB" id="CryptoDB:ChTU502y2012_386g0315"/>
<keyword evidence="2 9" id="KW-0963">Cytoplasm</keyword>
<organism evidence="10">
    <name type="scientific">Cryptosporidium hominis</name>
    <dbReference type="NCBI Taxonomy" id="237895"/>
    <lineage>
        <taxon>Eukaryota</taxon>
        <taxon>Sar</taxon>
        <taxon>Alveolata</taxon>
        <taxon>Apicomplexa</taxon>
        <taxon>Conoidasida</taxon>
        <taxon>Coccidia</taxon>
        <taxon>Eucoccidiorida</taxon>
        <taxon>Eimeriorina</taxon>
        <taxon>Cryptosporidiidae</taxon>
        <taxon>Cryptosporidium</taxon>
    </lineage>
</organism>
<evidence type="ECO:0000256" key="3">
    <source>
        <dbReference type="ARBA" id="ARBA00022741"/>
    </source>
</evidence>
<evidence type="ECO:0000256" key="6">
    <source>
        <dbReference type="ARBA" id="ARBA00023134"/>
    </source>
</evidence>
<dbReference type="VEuPathDB" id="CryptoDB:GY17_00003638"/>
<comment type="similarity">
    <text evidence="1 9">Belongs to the GPN-loop GTPase family.</text>
</comment>
<dbReference type="VEuPathDB" id="CryptoDB:CHUDEA5_1900"/>
<proteinExistence type="inferred from homology"/>
<dbReference type="GO" id="GO:0005525">
    <property type="term" value="F:GTP binding"/>
    <property type="evidence" value="ECO:0007669"/>
    <property type="project" value="UniProtKB-KW"/>
</dbReference>
<dbReference type="PANTHER" id="PTHR21231:SF8">
    <property type="entry name" value="GPN-LOOP GTPASE 1"/>
    <property type="match status" value="1"/>
</dbReference>
<evidence type="ECO:0000256" key="9">
    <source>
        <dbReference type="RuleBase" id="RU365059"/>
    </source>
</evidence>
<evidence type="ECO:0000313" key="10">
    <source>
        <dbReference type="EMBL" id="CUV06179.1"/>
    </source>
</evidence>
<dbReference type="GO" id="GO:0003924">
    <property type="term" value="F:GTPase activity"/>
    <property type="evidence" value="ECO:0007669"/>
    <property type="project" value="InterPro"/>
</dbReference>
<dbReference type="GO" id="GO:0005737">
    <property type="term" value="C:cytoplasm"/>
    <property type="evidence" value="ECO:0007669"/>
    <property type="project" value="UniProtKB-SubCell"/>
</dbReference>
<dbReference type="VEuPathDB" id="CryptoDB:Chro.50190"/>
<dbReference type="Proteomes" id="UP000199752">
    <property type="component" value="Chromosome 5"/>
</dbReference>
<evidence type="ECO:0000256" key="7">
    <source>
        <dbReference type="ARBA" id="ARBA00023242"/>
    </source>
</evidence>
<dbReference type="EC" id="3.6.5.-" evidence="9"/>
<sequence length="356" mass="40426">MADITTVESNSGQYQSKKVPIVIVVIGMAGSGKTSFVSALYHHLTNEKKQVYTINLDPAVLSCPYPVNINIKSTFNYKKIMNDYGLGPNGAIMTCLSLFAVKFDQVLNILESKSDIDYVILDTPGQIEVFNWSASGSIILEGLSISFPTIVAYVVDTVRSQKPVTFMSNMLYSCSVMYRCKLPFILIFNKIDVTDHLLCTKWMKDYDLFSDSVLSNDDSYMASLSRSSALALYEFYNFLRDLKFVGVSSFLGTGMKSFLEKLDEATKEFETQYKKWINDRREAIKKQRENEKLQKWNEISNIFKSDGVELNRDAQTPCIPEHLVEGFEESNESEDLSEIDQIEQVMLNPKGRLNFV</sequence>
<comment type="function">
    <text evidence="8 9">Small GTPase required for proper nuclear import of RNA polymerase II (RNAPII). May act at an RNAP assembly step prior to nuclear import.</text>
</comment>
<keyword evidence="5" id="KW-0175">Coiled coil</keyword>
<dbReference type="Pfam" id="PF03029">
    <property type="entry name" value="ATP_bind_1"/>
    <property type="match status" value="1"/>
</dbReference>
<evidence type="ECO:0000256" key="8">
    <source>
        <dbReference type="ARBA" id="ARBA00055682"/>
    </source>
</evidence>
<name>A0A0S4THS0_CRYHO</name>
<dbReference type="Gene3D" id="3.40.50.300">
    <property type="entry name" value="P-loop containing nucleotide triphosphate hydrolases"/>
    <property type="match status" value="1"/>
</dbReference>
<evidence type="ECO:0000256" key="1">
    <source>
        <dbReference type="ARBA" id="ARBA00005290"/>
    </source>
</evidence>
<dbReference type="GO" id="GO:0005634">
    <property type="term" value="C:nucleus"/>
    <property type="evidence" value="ECO:0007669"/>
    <property type="project" value="UniProtKB-SubCell"/>
</dbReference>
<evidence type="ECO:0000256" key="5">
    <source>
        <dbReference type="ARBA" id="ARBA00023054"/>
    </source>
</evidence>
<keyword evidence="3 9" id="KW-0547">Nucleotide-binding</keyword>
<dbReference type="PANTHER" id="PTHR21231">
    <property type="entry name" value="XPA-BINDING PROTEIN 1-RELATED"/>
    <property type="match status" value="1"/>
</dbReference>
<keyword evidence="6 9" id="KW-0342">GTP-binding</keyword>
<comment type="subunit">
    <text evidence="9">Binds to RNA polymerase II.</text>
</comment>
<keyword evidence="4 9" id="KW-0378">Hydrolase</keyword>
<keyword evidence="7" id="KW-0539">Nucleus</keyword>
<comment type="subcellular location">
    <subcellularLocation>
        <location evidence="9">Cytoplasm</location>
    </subcellularLocation>
    <subcellularLocation>
        <location evidence="9">Nucleus</location>
    </subcellularLocation>
</comment>
<accession>A0A0S4THS0</accession>
<dbReference type="AlphaFoldDB" id="A0A0S4THS0"/>
<dbReference type="EMBL" id="LN877951">
    <property type="protein sequence ID" value="CUV06179.1"/>
    <property type="molecule type" value="Genomic_DNA"/>
</dbReference>
<dbReference type="SUPFAM" id="SSF52540">
    <property type="entry name" value="P-loop containing nucleoside triphosphate hydrolases"/>
    <property type="match status" value="1"/>
</dbReference>
<gene>
    <name evidence="10" type="ORF">CHUDEA5_1900</name>
</gene>
<dbReference type="InterPro" id="IPR004130">
    <property type="entry name" value="Gpn"/>
</dbReference>
<protein>
    <recommendedName>
        <fullName evidence="9">GPN-loop GTPase</fullName>
        <ecNumber evidence="9">3.6.5.-</ecNumber>
    </recommendedName>
</protein>
<dbReference type="FunFam" id="3.40.50.300:FF:000888">
    <property type="entry name" value="GPN-loop GTPase 1"/>
    <property type="match status" value="1"/>
</dbReference>